<organism evidence="2 5">
    <name type="scientific">Actinopolyspora erythraea</name>
    <dbReference type="NCBI Taxonomy" id="414996"/>
    <lineage>
        <taxon>Bacteria</taxon>
        <taxon>Bacillati</taxon>
        <taxon>Actinomycetota</taxon>
        <taxon>Actinomycetes</taxon>
        <taxon>Actinopolysporales</taxon>
        <taxon>Actinopolysporaceae</taxon>
        <taxon>Actinopolyspora</taxon>
    </lineage>
</organism>
<dbReference type="HOGENOM" id="CLU_1017921_0_0_11"/>
<dbReference type="OrthoDB" id="5195282at2"/>
<dbReference type="Pfam" id="PF14428">
    <property type="entry name" value="DddA-like"/>
    <property type="match status" value="1"/>
</dbReference>
<reference evidence="3 4" key="1">
    <citation type="journal article" date="2014" name="PLoS ONE">
        <title>Identification and Characterization of a New Erythromycin Biosynthetic Gene Cluster in Actinopolyspora erythraea YIM90600, a Novel Erythronolide-Producing Halophilic Actinomycete Isolated from Salt Field.</title>
        <authorList>
            <person name="Chen D."/>
            <person name="Feng J."/>
            <person name="Huang L."/>
            <person name="Zhang Q."/>
            <person name="Wu J."/>
            <person name="Zhu X."/>
            <person name="Duan Y."/>
            <person name="Xu Z."/>
        </authorList>
    </citation>
    <scope>NUCLEOTIDE SEQUENCE [LARGE SCALE GENOMIC DNA]</scope>
    <source>
        <strain evidence="3 4">YIM90600</strain>
    </source>
</reference>
<protein>
    <recommendedName>
        <fullName evidence="6">SCP1.201-like deaminase</fullName>
    </recommendedName>
</protein>
<evidence type="ECO:0000256" key="1">
    <source>
        <dbReference type="SAM" id="MobiDB-lite"/>
    </source>
</evidence>
<dbReference type="KEGG" id="aey:CDG81_16955"/>
<dbReference type="EMBL" id="JPMV01000044">
    <property type="protein sequence ID" value="KGI79503.1"/>
    <property type="molecule type" value="Genomic_DNA"/>
</dbReference>
<sequence>MSSLQKLGEQLALVLAKLAEGQTALVHARHRIGESGQALAAVVDDDTHPDLSSGISAYREAWSTTTEAGKALGSVDKVIRTYMTSIGAPGAETAGIPDEDEASPPMVATPSSENTARPDQSHEFTPEFGSPEWLAAVGRRIPPSNNYSPTRAIAFDDHGNEIMSLSSSTEQELGDAAQDFLTKSKQFPPVSPPGSKIDSTDHAETKLAMWLRQQRERGSTITHMTVVINHPYVCGPPLGCQRAVRALLPREVTMTVVSAVSQREWPLKGVAPQ</sequence>
<accession>A0A099CZZ9</accession>
<feature type="region of interest" description="Disordered" evidence="1">
    <location>
        <begin position="88"/>
        <end position="126"/>
    </location>
</feature>
<evidence type="ECO:0008006" key="6">
    <source>
        <dbReference type="Google" id="ProtNLM"/>
    </source>
</evidence>
<dbReference type="Proteomes" id="UP000029737">
    <property type="component" value="Unassembled WGS sequence"/>
</dbReference>
<reference evidence="2 5" key="2">
    <citation type="submission" date="2017-08" db="EMBL/GenBank/DDBJ databases">
        <title>The complete genome sequence of moderately halophilic actinomycete Actinopolyspora erythraea YIM 90600, the producer of novel erythromycin, novel actinopolysporins A-C and tubercidin.</title>
        <authorList>
            <person name="Yin M."/>
            <person name="Tang S."/>
        </authorList>
    </citation>
    <scope>NUCLEOTIDE SEQUENCE [LARGE SCALE GENOMIC DNA]</scope>
    <source>
        <strain evidence="2 5">YIM 90600</strain>
    </source>
</reference>
<keyword evidence="4" id="KW-1185">Reference proteome</keyword>
<dbReference type="Proteomes" id="UP000215043">
    <property type="component" value="Chromosome"/>
</dbReference>
<evidence type="ECO:0000313" key="2">
    <source>
        <dbReference type="EMBL" id="ASU79678.1"/>
    </source>
</evidence>
<dbReference type="InterPro" id="IPR032724">
    <property type="entry name" value="SCP1.201-like"/>
</dbReference>
<dbReference type="AlphaFoldDB" id="A0A099CZZ9"/>
<name>A0A099CZZ9_9ACTN</name>
<evidence type="ECO:0000313" key="4">
    <source>
        <dbReference type="Proteomes" id="UP000029737"/>
    </source>
</evidence>
<proteinExistence type="predicted"/>
<dbReference type="RefSeq" id="WP_043578234.1">
    <property type="nucleotide sequence ID" value="NZ_CP022752.1"/>
</dbReference>
<evidence type="ECO:0000313" key="3">
    <source>
        <dbReference type="EMBL" id="KGI79503.1"/>
    </source>
</evidence>
<dbReference type="eggNOG" id="COG3209">
    <property type="taxonomic scope" value="Bacteria"/>
</dbReference>
<evidence type="ECO:0000313" key="5">
    <source>
        <dbReference type="Proteomes" id="UP000215043"/>
    </source>
</evidence>
<gene>
    <name evidence="2" type="ORF">CDG81_16955</name>
    <name evidence="3" type="ORF">IL38_23155</name>
</gene>
<dbReference type="EMBL" id="CP022752">
    <property type="protein sequence ID" value="ASU79678.1"/>
    <property type="molecule type" value="Genomic_DNA"/>
</dbReference>
<feature type="compositionally biased region" description="Polar residues" evidence="1">
    <location>
        <begin position="109"/>
        <end position="118"/>
    </location>
</feature>